<accession>A0A0J7MZ65</accession>
<evidence type="ECO:0000313" key="2">
    <source>
        <dbReference type="EMBL" id="KMQ85745.1"/>
    </source>
</evidence>
<sequence length="89" mass="9955">METLVELRDAIRILGSRVVICKDFNAKSVHWGSVYTNWRGDKVEEWAAEHDLRLVNTGSVPTCVRPQGTSIVDLTWSTLDIIGGIGQWS</sequence>
<dbReference type="OrthoDB" id="7700944at2759"/>
<dbReference type="EMBL" id="LBMM01013246">
    <property type="protein sequence ID" value="KMQ85745.1"/>
    <property type="molecule type" value="Genomic_DNA"/>
</dbReference>
<evidence type="ECO:0000259" key="1">
    <source>
        <dbReference type="Pfam" id="PF14529"/>
    </source>
</evidence>
<keyword evidence="3" id="KW-1185">Reference proteome</keyword>
<organism evidence="2 3">
    <name type="scientific">Lasius niger</name>
    <name type="common">Black garden ant</name>
    <dbReference type="NCBI Taxonomy" id="67767"/>
    <lineage>
        <taxon>Eukaryota</taxon>
        <taxon>Metazoa</taxon>
        <taxon>Ecdysozoa</taxon>
        <taxon>Arthropoda</taxon>
        <taxon>Hexapoda</taxon>
        <taxon>Insecta</taxon>
        <taxon>Pterygota</taxon>
        <taxon>Neoptera</taxon>
        <taxon>Endopterygota</taxon>
        <taxon>Hymenoptera</taxon>
        <taxon>Apocrita</taxon>
        <taxon>Aculeata</taxon>
        <taxon>Formicoidea</taxon>
        <taxon>Formicidae</taxon>
        <taxon>Formicinae</taxon>
        <taxon>Lasius</taxon>
        <taxon>Lasius</taxon>
    </lineage>
</organism>
<proteinExistence type="predicted"/>
<dbReference type="AlphaFoldDB" id="A0A0J7MZ65"/>
<dbReference type="PaxDb" id="67767-A0A0J7MZ65"/>
<evidence type="ECO:0000313" key="3">
    <source>
        <dbReference type="Proteomes" id="UP000036403"/>
    </source>
</evidence>
<dbReference type="InterPro" id="IPR005135">
    <property type="entry name" value="Endo/exonuclease/phosphatase"/>
</dbReference>
<gene>
    <name evidence="2" type="ORF">RF55_15525</name>
</gene>
<dbReference type="Gene3D" id="3.60.10.10">
    <property type="entry name" value="Endonuclease/exonuclease/phosphatase"/>
    <property type="match status" value="1"/>
</dbReference>
<dbReference type="InterPro" id="IPR036691">
    <property type="entry name" value="Endo/exonu/phosph_ase_sf"/>
</dbReference>
<comment type="caution">
    <text evidence="2">The sequence shown here is derived from an EMBL/GenBank/DDBJ whole genome shotgun (WGS) entry which is preliminary data.</text>
</comment>
<reference evidence="2 3" key="1">
    <citation type="submission" date="2015-04" db="EMBL/GenBank/DDBJ databases">
        <title>Lasius niger genome sequencing.</title>
        <authorList>
            <person name="Konorov E.A."/>
            <person name="Nikitin M.A."/>
            <person name="Kirill M.V."/>
            <person name="Chang P."/>
        </authorList>
    </citation>
    <scope>NUCLEOTIDE SEQUENCE [LARGE SCALE GENOMIC DNA]</scope>
    <source>
        <tissue evidence="2">Whole</tissue>
    </source>
</reference>
<feature type="domain" description="Endonuclease/exonuclease/phosphatase" evidence="1">
    <location>
        <begin position="3"/>
        <end position="81"/>
    </location>
</feature>
<name>A0A0J7MZ65_LASNI</name>
<dbReference type="SUPFAM" id="SSF56219">
    <property type="entry name" value="DNase I-like"/>
    <property type="match status" value="1"/>
</dbReference>
<dbReference type="Proteomes" id="UP000036403">
    <property type="component" value="Unassembled WGS sequence"/>
</dbReference>
<dbReference type="GO" id="GO:0003824">
    <property type="term" value="F:catalytic activity"/>
    <property type="evidence" value="ECO:0007669"/>
    <property type="project" value="InterPro"/>
</dbReference>
<protein>
    <submittedName>
        <fullName evidence="2">Type-1 retrotransposable element r1dm</fullName>
    </submittedName>
</protein>
<dbReference type="Pfam" id="PF14529">
    <property type="entry name" value="Exo_endo_phos_2"/>
    <property type="match status" value="1"/>
</dbReference>